<dbReference type="Gene3D" id="1.25.10.10">
    <property type="entry name" value="Leucine-rich Repeat Variant"/>
    <property type="match status" value="1"/>
</dbReference>
<dbReference type="Proteomes" id="UP001215151">
    <property type="component" value="Unassembled WGS sequence"/>
</dbReference>
<keyword evidence="9" id="KW-1185">Reference proteome</keyword>
<evidence type="ECO:0000256" key="2">
    <source>
        <dbReference type="ARBA" id="ARBA00006613"/>
    </source>
</evidence>
<dbReference type="InterPro" id="IPR002553">
    <property type="entry name" value="Clathrin/coatomer_adapt-like_N"/>
</dbReference>
<proteinExistence type="inferred from homology"/>
<feature type="domain" description="Clathrin/coatomer adaptor adaptin-like N-terminal" evidence="7">
    <location>
        <begin position="49"/>
        <end position="599"/>
    </location>
</feature>
<dbReference type="PIRSF" id="PIRSF037096">
    <property type="entry name" value="AP3_complex_beta"/>
    <property type="match status" value="1"/>
</dbReference>
<feature type="compositionally biased region" description="Acidic residues" evidence="6">
    <location>
        <begin position="817"/>
        <end position="829"/>
    </location>
</feature>
<dbReference type="GO" id="GO:0016192">
    <property type="term" value="P:vesicle-mediated transport"/>
    <property type="evidence" value="ECO:0007669"/>
    <property type="project" value="InterPro"/>
</dbReference>
<feature type="region of interest" description="Disordered" evidence="6">
    <location>
        <begin position="641"/>
        <end position="660"/>
    </location>
</feature>
<keyword evidence="3" id="KW-0813">Transport</keyword>
<keyword evidence="5" id="KW-0472">Membrane</keyword>
<gene>
    <name evidence="8" type="ORF">ONZ51_g4682</name>
</gene>
<name>A0AAD7XBT5_9APHY</name>
<dbReference type="AlphaFoldDB" id="A0AAD7XBT5"/>
<evidence type="ECO:0000259" key="7">
    <source>
        <dbReference type="Pfam" id="PF01602"/>
    </source>
</evidence>
<dbReference type="InterPro" id="IPR016024">
    <property type="entry name" value="ARM-type_fold"/>
</dbReference>
<organism evidence="8 9">
    <name type="scientific">Trametes cubensis</name>
    <dbReference type="NCBI Taxonomy" id="1111947"/>
    <lineage>
        <taxon>Eukaryota</taxon>
        <taxon>Fungi</taxon>
        <taxon>Dikarya</taxon>
        <taxon>Basidiomycota</taxon>
        <taxon>Agaricomycotina</taxon>
        <taxon>Agaricomycetes</taxon>
        <taxon>Polyporales</taxon>
        <taxon>Polyporaceae</taxon>
        <taxon>Trametes</taxon>
    </lineage>
</organism>
<dbReference type="InterPro" id="IPR026739">
    <property type="entry name" value="AP_beta"/>
</dbReference>
<evidence type="ECO:0000313" key="8">
    <source>
        <dbReference type="EMBL" id="KAJ8483482.1"/>
    </source>
</evidence>
<keyword evidence="4" id="KW-0653">Protein transport</keyword>
<dbReference type="Pfam" id="PF01602">
    <property type="entry name" value="Adaptin_N"/>
    <property type="match status" value="1"/>
</dbReference>
<evidence type="ECO:0000256" key="5">
    <source>
        <dbReference type="ARBA" id="ARBA00023136"/>
    </source>
</evidence>
<dbReference type="EMBL" id="JAPEVG010000093">
    <property type="protein sequence ID" value="KAJ8483482.1"/>
    <property type="molecule type" value="Genomic_DNA"/>
</dbReference>
<feature type="region of interest" description="Disordered" evidence="6">
    <location>
        <begin position="739"/>
        <end position="759"/>
    </location>
</feature>
<comment type="subcellular location">
    <subcellularLocation>
        <location evidence="1">Endomembrane system</location>
    </subcellularLocation>
</comment>
<dbReference type="SUPFAM" id="SSF48371">
    <property type="entry name" value="ARM repeat"/>
    <property type="match status" value="1"/>
</dbReference>
<evidence type="ECO:0000256" key="4">
    <source>
        <dbReference type="ARBA" id="ARBA00022927"/>
    </source>
</evidence>
<comment type="caution">
    <text evidence="8">The sequence shown here is derived from an EMBL/GenBank/DDBJ whole genome shotgun (WGS) entry which is preliminary data.</text>
</comment>
<evidence type="ECO:0000256" key="1">
    <source>
        <dbReference type="ARBA" id="ARBA00004308"/>
    </source>
</evidence>
<dbReference type="GO" id="GO:0012505">
    <property type="term" value="C:endomembrane system"/>
    <property type="evidence" value="ECO:0007669"/>
    <property type="project" value="UniProtKB-SubCell"/>
</dbReference>
<evidence type="ECO:0000256" key="3">
    <source>
        <dbReference type="ARBA" id="ARBA00022448"/>
    </source>
</evidence>
<reference evidence="8" key="1">
    <citation type="submission" date="2022-11" db="EMBL/GenBank/DDBJ databases">
        <title>Genome Sequence of Cubamyces cubensis.</title>
        <authorList>
            <person name="Buettner E."/>
        </authorList>
    </citation>
    <scope>NUCLEOTIDE SEQUENCE</scope>
    <source>
        <strain evidence="8">MPL-01</strain>
    </source>
</reference>
<dbReference type="InterPro" id="IPR011989">
    <property type="entry name" value="ARM-like"/>
</dbReference>
<accession>A0AAD7XBT5</accession>
<feature type="compositionally biased region" description="Acidic residues" evidence="6">
    <location>
        <begin position="772"/>
        <end position="804"/>
    </location>
</feature>
<feature type="region of interest" description="Disordered" evidence="6">
    <location>
        <begin position="771"/>
        <end position="839"/>
    </location>
</feature>
<protein>
    <recommendedName>
        <fullName evidence="7">Clathrin/coatomer adaptor adaptin-like N-terminal domain-containing protein</fullName>
    </recommendedName>
</protein>
<evidence type="ECO:0000256" key="6">
    <source>
        <dbReference type="SAM" id="MobiDB-lite"/>
    </source>
</evidence>
<evidence type="ECO:0000313" key="9">
    <source>
        <dbReference type="Proteomes" id="UP001215151"/>
    </source>
</evidence>
<dbReference type="GO" id="GO:0030123">
    <property type="term" value="C:AP-3 adaptor complex"/>
    <property type="evidence" value="ECO:0007669"/>
    <property type="project" value="InterPro"/>
</dbReference>
<dbReference type="InterPro" id="IPR026740">
    <property type="entry name" value="AP3_beta"/>
</dbReference>
<sequence length="839" mass="92372">MAALNLNMLTENASRLGMRLQETLSEHTRDLAIARGTGSAYLDNPEEKVKNIAKQLDSNSDREKLEAMKRLIALISRGRNVSEFFAQVVKNVASHNLEIRKLVYIYLLRYAEQEPDLALLSINTFQKDLSDPNPLIRAMALRVLSGIKVPMIGSIVVLAIKKCAADISPYVRKAAALAIPKIYHLDSTHQPELINIICTLLKDQSPLSIGSVAVAFEAVCPTRLDLLHQHYRRLCRTLIDVDEWGQVDLLNLLIRYARVMLPRPIPSNESGSNTQFEVDSDLRLLLTSAEPLFQSQNPAVVLAVARVFYYLGPPTDLPKIVPPLLRLLHVSSEVERVILTNLVLISSTVSDVLAKSYTHLLVRADDSRQVKKNKIQLLRSVVNADNYTSLLREFICYADDADDDLVADSIQAIGYIARIVPESTQQCLTALMSFIQSKHDVIVTNAVLVLKSLVQIRMQQQQSIIALGGLPPQTFSPLDIISRLARRIDELRHPKARACVVWLVGQYAASLPTTENGHTPLGPEGIAPWAPDVLRKMAKSFQQEASHVKLQIITLAAKLLVLNPSDRTIGLLNRYIFSLARYDLDYDVRDRGRTLSALLAGVNANIYGENDDAHEDVGGVVLRREQVRVVLFEGKSNPAEDVAKDGKQHFSSSTSRHHGKQTHAYIAAEDDHGRFGSLAAITGRWTGSDNYLPDWLEEGTESSLRDSEADMPQVLAYTSQSSTAARSIAGPAASRASPVILTPTGRASPAGSIVRQEGTKAAYMDLDKFYEDTEETEESEESGSEGDDDSDEEEDEEASGEEEDAAARSPGGGSESSGDEDESEDDSADENSHLQGTTR</sequence>
<comment type="similarity">
    <text evidence="2">Belongs to the adaptor complexes large subunit family.</text>
</comment>
<dbReference type="GO" id="GO:0006886">
    <property type="term" value="P:intracellular protein transport"/>
    <property type="evidence" value="ECO:0007669"/>
    <property type="project" value="InterPro"/>
</dbReference>
<dbReference type="PANTHER" id="PTHR11134">
    <property type="entry name" value="ADAPTOR COMPLEX SUBUNIT BETA FAMILY MEMBER"/>
    <property type="match status" value="1"/>
</dbReference>